<dbReference type="GO" id="GO:0006633">
    <property type="term" value="P:fatty acid biosynthetic process"/>
    <property type="evidence" value="ECO:0007669"/>
    <property type="project" value="InterPro"/>
</dbReference>
<gene>
    <name evidence="7" type="ORF">GBAR_LOCUS3604</name>
</gene>
<dbReference type="SUPFAM" id="SSF53901">
    <property type="entry name" value="Thiolase-like"/>
    <property type="match status" value="2"/>
</dbReference>
<evidence type="ECO:0000256" key="3">
    <source>
        <dbReference type="ARBA" id="ARBA00022679"/>
    </source>
</evidence>
<organism evidence="7 8">
    <name type="scientific">Geodia barretti</name>
    <name type="common">Barrett's horny sponge</name>
    <dbReference type="NCBI Taxonomy" id="519541"/>
    <lineage>
        <taxon>Eukaryota</taxon>
        <taxon>Metazoa</taxon>
        <taxon>Porifera</taxon>
        <taxon>Demospongiae</taxon>
        <taxon>Heteroscleromorpha</taxon>
        <taxon>Tetractinellida</taxon>
        <taxon>Astrophorina</taxon>
        <taxon>Geodiidae</taxon>
        <taxon>Geodia</taxon>
    </lineage>
</organism>
<dbReference type="InterPro" id="IPR020841">
    <property type="entry name" value="PKS_Beta-ketoAc_synthase_dom"/>
</dbReference>
<dbReference type="Proteomes" id="UP001174909">
    <property type="component" value="Unassembled WGS sequence"/>
</dbReference>
<proteinExistence type="inferred from homology"/>
<dbReference type="CDD" id="cd00834">
    <property type="entry name" value="KAS_I_II"/>
    <property type="match status" value="1"/>
</dbReference>
<name>A0AA35R474_GEOBA</name>
<reference evidence="7" key="1">
    <citation type="submission" date="2023-03" db="EMBL/GenBank/DDBJ databases">
        <authorList>
            <person name="Steffen K."/>
            <person name="Cardenas P."/>
        </authorList>
    </citation>
    <scope>NUCLEOTIDE SEQUENCE</scope>
</reference>
<feature type="chain" id="PRO_5041267232" description="beta-ketoacyl-[acyl-carrier-protein] synthase I" evidence="5">
    <location>
        <begin position="19"/>
        <end position="287"/>
    </location>
</feature>
<evidence type="ECO:0000259" key="6">
    <source>
        <dbReference type="PROSITE" id="PS52004"/>
    </source>
</evidence>
<dbReference type="PANTHER" id="PTHR11712:SF336">
    <property type="entry name" value="3-OXOACYL-[ACYL-CARRIER-PROTEIN] SYNTHASE, MITOCHONDRIAL"/>
    <property type="match status" value="1"/>
</dbReference>
<dbReference type="Pfam" id="PF02801">
    <property type="entry name" value="Ketoacyl-synt_C"/>
    <property type="match status" value="1"/>
</dbReference>
<sequence>MRMSPFFFPMVLPNMAAANVSQYVGARGYNSTVTTACAASNNAIGEALMAIRHGVADAMVTGGTEAGISQLGLAGFAVMRALSTRNDEPHRASRPFDAERDGFVPAEGAGILVLEESERARTRGANIICELVGFGATSDAGHLVQPQETGESAAKAMQGALDDAGLGTGDVDYINAHGTSTPMNDAAETVAIKRLFGDAAYKVPISSTKGMIGHSLGASGALEAVACVKTIMDQRIHPTVNQESPDPDCDLDYVPNESRAADVGVVLSNAFGFGGQNACLVFRRWEK</sequence>
<feature type="signal peptide" evidence="5">
    <location>
        <begin position="1"/>
        <end position="18"/>
    </location>
</feature>
<evidence type="ECO:0000256" key="5">
    <source>
        <dbReference type="SAM" id="SignalP"/>
    </source>
</evidence>
<dbReference type="InterPro" id="IPR016039">
    <property type="entry name" value="Thiolase-like"/>
</dbReference>
<keyword evidence="5" id="KW-0732">Signal</keyword>
<dbReference type="PROSITE" id="PS00606">
    <property type="entry name" value="KS3_1"/>
    <property type="match status" value="1"/>
</dbReference>
<keyword evidence="3 4" id="KW-0808">Transferase</keyword>
<dbReference type="InterPro" id="IPR014031">
    <property type="entry name" value="Ketoacyl_synth_C"/>
</dbReference>
<accession>A0AA35R474</accession>
<evidence type="ECO:0000256" key="4">
    <source>
        <dbReference type="RuleBase" id="RU003694"/>
    </source>
</evidence>
<dbReference type="EMBL" id="CASHTH010000514">
    <property type="protein sequence ID" value="CAI8003279.1"/>
    <property type="molecule type" value="Genomic_DNA"/>
</dbReference>
<dbReference type="InterPro" id="IPR018201">
    <property type="entry name" value="Ketoacyl_synth_AS"/>
</dbReference>
<dbReference type="FunFam" id="3.40.47.10:FF:000029">
    <property type="entry name" value="3-oxoacyl-[acyl-carrier-protein] synthase 1"/>
    <property type="match status" value="1"/>
</dbReference>
<evidence type="ECO:0000256" key="1">
    <source>
        <dbReference type="ARBA" id="ARBA00008467"/>
    </source>
</evidence>
<evidence type="ECO:0000313" key="8">
    <source>
        <dbReference type="Proteomes" id="UP001174909"/>
    </source>
</evidence>
<dbReference type="EC" id="2.3.1.41" evidence="2"/>
<dbReference type="GO" id="GO:0005829">
    <property type="term" value="C:cytosol"/>
    <property type="evidence" value="ECO:0007669"/>
    <property type="project" value="TreeGrafter"/>
</dbReference>
<feature type="domain" description="Ketosynthase family 3 (KS3)" evidence="6">
    <location>
        <begin position="1"/>
        <end position="284"/>
    </location>
</feature>
<dbReference type="GO" id="GO:0004315">
    <property type="term" value="F:3-oxoacyl-[acyl-carrier-protein] synthase activity"/>
    <property type="evidence" value="ECO:0007669"/>
    <property type="project" value="UniProtKB-EC"/>
</dbReference>
<dbReference type="InterPro" id="IPR000794">
    <property type="entry name" value="Beta-ketoacyl_synthase"/>
</dbReference>
<dbReference type="Gene3D" id="3.40.47.10">
    <property type="match status" value="1"/>
</dbReference>
<dbReference type="PROSITE" id="PS52004">
    <property type="entry name" value="KS3_2"/>
    <property type="match status" value="1"/>
</dbReference>
<protein>
    <recommendedName>
        <fullName evidence="2">beta-ketoacyl-[acyl-carrier-protein] synthase I</fullName>
        <ecNumber evidence="2">2.3.1.41</ecNumber>
    </recommendedName>
</protein>
<evidence type="ECO:0000313" key="7">
    <source>
        <dbReference type="EMBL" id="CAI8003279.1"/>
    </source>
</evidence>
<dbReference type="NCBIfam" id="NF005589">
    <property type="entry name" value="PRK07314.1"/>
    <property type="match status" value="1"/>
</dbReference>
<dbReference type="SMART" id="SM00825">
    <property type="entry name" value="PKS_KS"/>
    <property type="match status" value="1"/>
</dbReference>
<dbReference type="InterPro" id="IPR014030">
    <property type="entry name" value="Ketoacyl_synth_N"/>
</dbReference>
<keyword evidence="8" id="KW-1185">Reference proteome</keyword>
<comment type="caution">
    <text evidence="7">The sequence shown here is derived from an EMBL/GenBank/DDBJ whole genome shotgun (WGS) entry which is preliminary data.</text>
</comment>
<evidence type="ECO:0000256" key="2">
    <source>
        <dbReference type="ARBA" id="ARBA00013191"/>
    </source>
</evidence>
<dbReference type="AlphaFoldDB" id="A0AA35R474"/>
<dbReference type="Pfam" id="PF00109">
    <property type="entry name" value="ketoacyl-synt"/>
    <property type="match status" value="1"/>
</dbReference>
<dbReference type="PANTHER" id="PTHR11712">
    <property type="entry name" value="POLYKETIDE SYNTHASE-RELATED"/>
    <property type="match status" value="1"/>
</dbReference>
<comment type="similarity">
    <text evidence="1 4">Belongs to the thiolase-like superfamily. Beta-ketoacyl-ACP synthases family.</text>
</comment>